<dbReference type="Gene3D" id="2.160.10.10">
    <property type="entry name" value="Hexapeptide repeat proteins"/>
    <property type="match status" value="1"/>
</dbReference>
<dbReference type="PANTHER" id="PTHR43300">
    <property type="entry name" value="ACETYLTRANSFERASE"/>
    <property type="match status" value="1"/>
</dbReference>
<dbReference type="InterPro" id="IPR050179">
    <property type="entry name" value="Trans_hexapeptide_repeat"/>
</dbReference>
<evidence type="ECO:0000256" key="1">
    <source>
        <dbReference type="ARBA" id="ARBA00007274"/>
    </source>
</evidence>
<evidence type="ECO:0000256" key="3">
    <source>
        <dbReference type="PIRSR" id="PIRSR620019-2"/>
    </source>
</evidence>
<dbReference type="GO" id="GO:0016740">
    <property type="term" value="F:transferase activity"/>
    <property type="evidence" value="ECO:0007669"/>
    <property type="project" value="UniProtKB-KW"/>
</dbReference>
<accession>A0A5C1YR43</accession>
<proteinExistence type="inferred from homology"/>
<protein>
    <submittedName>
        <fullName evidence="4">Acetyltransferase</fullName>
    </submittedName>
</protein>
<comment type="similarity">
    <text evidence="1">Belongs to the transferase hexapeptide repeat family.</text>
</comment>
<dbReference type="SUPFAM" id="SSF51161">
    <property type="entry name" value="Trimeric LpxA-like enzymes"/>
    <property type="match status" value="1"/>
</dbReference>
<dbReference type="KEGG" id="acek:FLP30_05490"/>
<feature type="site" description="Increases basicity of active site His" evidence="2">
    <location>
        <position position="137"/>
    </location>
</feature>
<dbReference type="OrthoDB" id="9815592at2"/>
<name>A0A5C1YR43_9PROT</name>
<gene>
    <name evidence="4" type="ORF">FLP30_05490</name>
</gene>
<evidence type="ECO:0000313" key="4">
    <source>
        <dbReference type="EMBL" id="QEO17252.1"/>
    </source>
</evidence>
<organism evidence="4 5">
    <name type="scientific">Acetobacter vaccinii</name>
    <dbReference type="NCBI Taxonomy" id="2592655"/>
    <lineage>
        <taxon>Bacteria</taxon>
        <taxon>Pseudomonadati</taxon>
        <taxon>Pseudomonadota</taxon>
        <taxon>Alphaproteobacteria</taxon>
        <taxon>Acetobacterales</taxon>
        <taxon>Acetobacteraceae</taxon>
        <taxon>Acetobacter</taxon>
    </lineage>
</organism>
<dbReference type="EMBL" id="CP043506">
    <property type="protein sequence ID" value="QEO17252.1"/>
    <property type="molecule type" value="Genomic_DNA"/>
</dbReference>
<dbReference type="Proteomes" id="UP000324536">
    <property type="component" value="Chromosome"/>
</dbReference>
<dbReference type="Gene3D" id="3.40.50.20">
    <property type="match status" value="1"/>
</dbReference>
<keyword evidence="5" id="KW-1185">Reference proteome</keyword>
<evidence type="ECO:0000313" key="5">
    <source>
        <dbReference type="Proteomes" id="UP000324536"/>
    </source>
</evidence>
<dbReference type="CDD" id="cd03360">
    <property type="entry name" value="LbH_AT_putative"/>
    <property type="match status" value="1"/>
</dbReference>
<dbReference type="PANTHER" id="PTHR43300:SF7">
    <property type="entry name" value="UDP-N-ACETYLBACILLOSAMINE N-ACETYLTRANSFERASE"/>
    <property type="match status" value="1"/>
</dbReference>
<keyword evidence="4" id="KW-0808">Transferase</keyword>
<evidence type="ECO:0000256" key="2">
    <source>
        <dbReference type="PIRSR" id="PIRSR620019-1"/>
    </source>
</evidence>
<dbReference type="NCBIfam" id="TIGR03570">
    <property type="entry name" value="NeuD_NnaD"/>
    <property type="match status" value="1"/>
</dbReference>
<dbReference type="RefSeq" id="WP_149278931.1">
    <property type="nucleotide sequence ID" value="NZ_CP043506.1"/>
</dbReference>
<dbReference type="AlphaFoldDB" id="A0A5C1YR43"/>
<reference evidence="4 5" key="1">
    <citation type="submission" date="2019-09" db="EMBL/GenBank/DDBJ databases">
        <title>Genome sequencing of strain KACC 21233.</title>
        <authorList>
            <person name="Heo J."/>
            <person name="Kim S.-J."/>
            <person name="Kim J.-S."/>
            <person name="Hong S.-B."/>
            <person name="Kwon S.-W."/>
        </authorList>
    </citation>
    <scope>NUCLEOTIDE SEQUENCE [LARGE SCALE GENOMIC DNA]</scope>
    <source>
        <strain evidence="4 5">KACC 21233</strain>
    </source>
</reference>
<feature type="binding site" evidence="3">
    <location>
        <position position="71"/>
    </location>
    <ligand>
        <name>substrate</name>
    </ligand>
</feature>
<feature type="active site" description="Proton acceptor" evidence="2">
    <location>
        <position position="136"/>
    </location>
</feature>
<dbReference type="InterPro" id="IPR020019">
    <property type="entry name" value="AcTrfase_PglD-like"/>
</dbReference>
<dbReference type="InterPro" id="IPR001451">
    <property type="entry name" value="Hexapep"/>
</dbReference>
<dbReference type="InterPro" id="IPR011004">
    <property type="entry name" value="Trimer_LpxA-like_sf"/>
</dbReference>
<dbReference type="Pfam" id="PF00132">
    <property type="entry name" value="Hexapep"/>
    <property type="match status" value="1"/>
</dbReference>
<sequence length="206" mass="21018">MADYVLVGGGGFAREIYDWFTPSLTAAGSRFVGYLDDGDNPMQAYGHALPQLGRIVDYRPDAAHRLVMAIGAPAGKQAVAAQLGTAAFATLIHPTAWVSASSTIGAGAIIGVFAHVSANATVGPLATINAYSGVGHDATLGAYATLSAHVDLTGNVTVGEATFVGAGARILPRVRIGQRCTVGAGAVVVRSTGDDVTLYIPPARRL</sequence>